<dbReference type="OrthoDB" id="9793489at2"/>
<dbReference type="EMBL" id="QUSX01000001">
    <property type="protein sequence ID" value="RRQ49230.1"/>
    <property type="molecule type" value="Genomic_DNA"/>
</dbReference>
<keyword evidence="4" id="KW-1185">Reference proteome</keyword>
<evidence type="ECO:0000313" key="3">
    <source>
        <dbReference type="EMBL" id="RRQ49230.1"/>
    </source>
</evidence>
<name>A0A426RJT5_9FLAO</name>
<feature type="domain" description="Beta-lactamase-related" evidence="2">
    <location>
        <begin position="64"/>
        <end position="306"/>
    </location>
</feature>
<dbReference type="AlphaFoldDB" id="A0A426RJT5"/>
<evidence type="ECO:0000313" key="4">
    <source>
        <dbReference type="Proteomes" id="UP000286990"/>
    </source>
</evidence>
<dbReference type="PROSITE" id="PS51257">
    <property type="entry name" value="PROKAR_LIPOPROTEIN"/>
    <property type="match status" value="1"/>
</dbReference>
<dbReference type="InterPro" id="IPR001466">
    <property type="entry name" value="Beta-lactam-related"/>
</dbReference>
<dbReference type="RefSeq" id="WP_125221064.1">
    <property type="nucleotide sequence ID" value="NZ_QUSX01000001.1"/>
</dbReference>
<comment type="caution">
    <text evidence="3">The sequence shown here is derived from an EMBL/GenBank/DDBJ whole genome shotgun (WGS) entry which is preliminary data.</text>
</comment>
<dbReference type="InterPro" id="IPR012338">
    <property type="entry name" value="Beta-lactam/transpept-like"/>
</dbReference>
<dbReference type="PANTHER" id="PTHR46825">
    <property type="entry name" value="D-ALANYL-D-ALANINE-CARBOXYPEPTIDASE/ENDOPEPTIDASE AMPH"/>
    <property type="match status" value="1"/>
</dbReference>
<dbReference type="InterPro" id="IPR050491">
    <property type="entry name" value="AmpC-like"/>
</dbReference>
<evidence type="ECO:0000259" key="2">
    <source>
        <dbReference type="Pfam" id="PF00144"/>
    </source>
</evidence>
<dbReference type="PANTHER" id="PTHR46825:SF9">
    <property type="entry name" value="BETA-LACTAMASE-RELATED DOMAIN-CONTAINING PROTEIN"/>
    <property type="match status" value="1"/>
</dbReference>
<feature type="region of interest" description="Disordered" evidence="1">
    <location>
        <begin position="26"/>
        <end position="52"/>
    </location>
</feature>
<accession>A0A426RJT5</accession>
<dbReference type="SUPFAM" id="SSF56601">
    <property type="entry name" value="beta-lactamase/transpeptidase-like"/>
    <property type="match status" value="1"/>
</dbReference>
<protein>
    <submittedName>
        <fullName evidence="3">Class A beta-lactamase-related serine hydrolase</fullName>
    </submittedName>
</protein>
<dbReference type="Pfam" id="PF00144">
    <property type="entry name" value="Beta-lactamase"/>
    <property type="match status" value="1"/>
</dbReference>
<keyword evidence="3" id="KW-0378">Hydrolase</keyword>
<dbReference type="Proteomes" id="UP000286990">
    <property type="component" value="Unassembled WGS sequence"/>
</dbReference>
<reference evidence="4" key="1">
    <citation type="submission" date="2018-12" db="EMBL/GenBank/DDBJ databases">
        <title>Maribacter lutimaris sp. nov., isolated from marine sediment.</title>
        <authorList>
            <person name="Kim K.K."/>
        </authorList>
    </citation>
    <scope>NUCLEOTIDE SEQUENCE [LARGE SCALE GENOMIC DNA]</scope>
    <source>
        <strain evidence="4">PoM-212</strain>
    </source>
</reference>
<evidence type="ECO:0000256" key="1">
    <source>
        <dbReference type="SAM" id="MobiDB-lite"/>
    </source>
</evidence>
<organism evidence="3 4">
    <name type="scientific">Maribacter algicola</name>
    <dbReference type="NCBI Taxonomy" id="2498892"/>
    <lineage>
        <taxon>Bacteria</taxon>
        <taxon>Pseudomonadati</taxon>
        <taxon>Bacteroidota</taxon>
        <taxon>Flavobacteriia</taxon>
        <taxon>Flavobacteriales</taxon>
        <taxon>Flavobacteriaceae</taxon>
        <taxon>Maribacter</taxon>
    </lineage>
</organism>
<dbReference type="Gene3D" id="3.40.710.10">
    <property type="entry name" value="DD-peptidase/beta-lactamase superfamily"/>
    <property type="match status" value="1"/>
</dbReference>
<proteinExistence type="predicted"/>
<sequence>MRKILPFIIFSIILFSCTKENTDTPLATLEPSGNLAPSPTDELVEEQKEQPTTQITLNEITTDFERFMGQNNFRGAQLAIIRNEKLVYLNAFGVSDVDKKIPVSNSTLFRVASISKPITLLAISKLILDEKLDINERVFGTNSILGTTYGSLPYETEELQITVEHLVEHTAGFANEPTDIMFEPVNLNFNSLAGKVLDERSLTFEPGLRFQYSNFGYALLGKIIEAKSGQSYKDYVKENILEPNLINDVYMGKSTIEEKLPNETMYYSTWASPYSMNLERLDAAGGWISNAKSLALLAVKSDGRFNVNNILPAGEGVSYLLRSSWTHNGALPGTLAALHVGHPFSYVVLVNSGESNFAIVLDAIHTFMNNMIERQDAWPNTDLFEPSQ</sequence>
<gene>
    <name evidence="3" type="ORF">DZC72_00965</name>
</gene>
<dbReference type="GO" id="GO:0016787">
    <property type="term" value="F:hydrolase activity"/>
    <property type="evidence" value="ECO:0007669"/>
    <property type="project" value="UniProtKB-KW"/>
</dbReference>